<feature type="region of interest" description="Disordered" evidence="1">
    <location>
        <begin position="50"/>
        <end position="122"/>
    </location>
</feature>
<protein>
    <submittedName>
        <fullName evidence="2">Uncharacterized protein</fullName>
    </submittedName>
</protein>
<dbReference type="EMBL" id="KV749706">
    <property type="protein sequence ID" value="OCL08152.1"/>
    <property type="molecule type" value="Genomic_DNA"/>
</dbReference>
<organism evidence="2 3">
    <name type="scientific">Glonium stellatum</name>
    <dbReference type="NCBI Taxonomy" id="574774"/>
    <lineage>
        <taxon>Eukaryota</taxon>
        <taxon>Fungi</taxon>
        <taxon>Dikarya</taxon>
        <taxon>Ascomycota</taxon>
        <taxon>Pezizomycotina</taxon>
        <taxon>Dothideomycetes</taxon>
        <taxon>Pleosporomycetidae</taxon>
        <taxon>Gloniales</taxon>
        <taxon>Gloniaceae</taxon>
        <taxon>Glonium</taxon>
    </lineage>
</organism>
<keyword evidence="3" id="KW-1185">Reference proteome</keyword>
<proteinExistence type="predicted"/>
<evidence type="ECO:0000313" key="2">
    <source>
        <dbReference type="EMBL" id="OCL08152.1"/>
    </source>
</evidence>
<evidence type="ECO:0000256" key="1">
    <source>
        <dbReference type="SAM" id="MobiDB-lite"/>
    </source>
</evidence>
<gene>
    <name evidence="2" type="ORF">AOQ84DRAFT_222161</name>
</gene>
<accession>A0A8E2F063</accession>
<reference evidence="2 3" key="1">
    <citation type="journal article" date="2016" name="Nat. Commun.">
        <title>Ectomycorrhizal ecology is imprinted in the genome of the dominant symbiotic fungus Cenococcum geophilum.</title>
        <authorList>
            <consortium name="DOE Joint Genome Institute"/>
            <person name="Peter M."/>
            <person name="Kohler A."/>
            <person name="Ohm R.A."/>
            <person name="Kuo A."/>
            <person name="Krutzmann J."/>
            <person name="Morin E."/>
            <person name="Arend M."/>
            <person name="Barry K.W."/>
            <person name="Binder M."/>
            <person name="Choi C."/>
            <person name="Clum A."/>
            <person name="Copeland A."/>
            <person name="Grisel N."/>
            <person name="Haridas S."/>
            <person name="Kipfer T."/>
            <person name="LaButti K."/>
            <person name="Lindquist E."/>
            <person name="Lipzen A."/>
            <person name="Maire R."/>
            <person name="Meier B."/>
            <person name="Mihaltcheva S."/>
            <person name="Molinier V."/>
            <person name="Murat C."/>
            <person name="Poggeler S."/>
            <person name="Quandt C.A."/>
            <person name="Sperisen C."/>
            <person name="Tritt A."/>
            <person name="Tisserant E."/>
            <person name="Crous P.W."/>
            <person name="Henrissat B."/>
            <person name="Nehls U."/>
            <person name="Egli S."/>
            <person name="Spatafora J.W."/>
            <person name="Grigoriev I.V."/>
            <person name="Martin F.M."/>
        </authorList>
    </citation>
    <scope>NUCLEOTIDE SEQUENCE [LARGE SCALE GENOMIC DNA]</scope>
    <source>
        <strain evidence="2 3">CBS 207.34</strain>
    </source>
</reference>
<name>A0A8E2F063_9PEZI</name>
<dbReference type="Proteomes" id="UP000250140">
    <property type="component" value="Unassembled WGS sequence"/>
</dbReference>
<sequence>MAASGGGDERAMQPTVVASAVGNLERGVCEAGDPVAGAMRLDLAARSTQLPGAHRASGEQPTPHTPLPPSPTSRGKRGRSWQAGFGPGMAVLGGSSPRQSVRGEKEWQQPNGSEWRIGDDMPTRGGRAFKPAENQSESLPHRTHLSAREMVRATGAVHQVHAARVQCHGHDAQIGAVRRGIKPADHDVGTFRHTTAADACLRRAIEEVSLLLT</sequence>
<evidence type="ECO:0000313" key="3">
    <source>
        <dbReference type="Proteomes" id="UP000250140"/>
    </source>
</evidence>
<dbReference type="AlphaFoldDB" id="A0A8E2F063"/>